<dbReference type="AlphaFoldDB" id="A0A8T0EVM6"/>
<dbReference type="GO" id="GO:0043130">
    <property type="term" value="F:ubiquitin binding"/>
    <property type="evidence" value="ECO:0007669"/>
    <property type="project" value="TreeGrafter"/>
</dbReference>
<dbReference type="PANTHER" id="PTHR22770:SF13">
    <property type="entry name" value="RING-TYPE DOMAIN-CONTAINING PROTEIN"/>
    <property type="match status" value="1"/>
</dbReference>
<evidence type="ECO:0000256" key="7">
    <source>
        <dbReference type="ARBA" id="ARBA00022786"/>
    </source>
</evidence>
<dbReference type="InterPro" id="IPR029071">
    <property type="entry name" value="Ubiquitin-like_domsf"/>
</dbReference>
<evidence type="ECO:0000256" key="5">
    <source>
        <dbReference type="ARBA" id="ARBA00022737"/>
    </source>
</evidence>
<feature type="region of interest" description="Disordered" evidence="10">
    <location>
        <begin position="242"/>
        <end position="269"/>
    </location>
</feature>
<evidence type="ECO:0000256" key="3">
    <source>
        <dbReference type="ARBA" id="ARBA00022679"/>
    </source>
</evidence>
<dbReference type="SUPFAM" id="SSF57850">
    <property type="entry name" value="RING/U-box"/>
    <property type="match status" value="2"/>
</dbReference>
<protein>
    <submittedName>
        <fullName evidence="14">RanBP-type and C3HC4-type zinc like protein</fullName>
    </submittedName>
</protein>
<feature type="compositionally biased region" description="Low complexity" evidence="10">
    <location>
        <begin position="673"/>
        <end position="688"/>
    </location>
</feature>
<dbReference type="Proteomes" id="UP000807504">
    <property type="component" value="Unassembled WGS sequence"/>
</dbReference>
<dbReference type="PROSITE" id="PS51873">
    <property type="entry name" value="TRIAD"/>
    <property type="match status" value="1"/>
</dbReference>
<keyword evidence="3" id="KW-0808">Transferase</keyword>
<keyword evidence="15" id="KW-1185">Reference proteome</keyword>
<evidence type="ECO:0000256" key="1">
    <source>
        <dbReference type="ARBA" id="ARBA00004906"/>
    </source>
</evidence>
<dbReference type="PROSITE" id="PS00518">
    <property type="entry name" value="ZF_RING_1"/>
    <property type="match status" value="1"/>
</dbReference>
<feature type="region of interest" description="Disordered" evidence="10">
    <location>
        <begin position="666"/>
        <end position="697"/>
    </location>
</feature>
<dbReference type="InterPro" id="IPR013087">
    <property type="entry name" value="Znf_C2H2_type"/>
</dbReference>
<organism evidence="14 15">
    <name type="scientific">Argiope bruennichi</name>
    <name type="common">Wasp spider</name>
    <name type="synonym">Aranea bruennichi</name>
    <dbReference type="NCBI Taxonomy" id="94029"/>
    <lineage>
        <taxon>Eukaryota</taxon>
        <taxon>Metazoa</taxon>
        <taxon>Ecdysozoa</taxon>
        <taxon>Arthropoda</taxon>
        <taxon>Chelicerata</taxon>
        <taxon>Arachnida</taxon>
        <taxon>Araneae</taxon>
        <taxon>Araneomorphae</taxon>
        <taxon>Entelegynae</taxon>
        <taxon>Araneoidea</taxon>
        <taxon>Araneidae</taxon>
        <taxon>Argiope</taxon>
    </lineage>
</organism>
<dbReference type="PROSITE" id="PS50053">
    <property type="entry name" value="UBIQUITIN_2"/>
    <property type="match status" value="1"/>
</dbReference>
<dbReference type="GO" id="GO:0097039">
    <property type="term" value="P:protein linear polyubiquitination"/>
    <property type="evidence" value="ECO:0007669"/>
    <property type="project" value="TreeGrafter"/>
</dbReference>
<dbReference type="EMBL" id="JABXBU010001863">
    <property type="protein sequence ID" value="KAF8781804.1"/>
    <property type="molecule type" value="Genomic_DNA"/>
</dbReference>
<dbReference type="GO" id="GO:0043161">
    <property type="term" value="P:proteasome-mediated ubiquitin-dependent protein catabolic process"/>
    <property type="evidence" value="ECO:0007669"/>
    <property type="project" value="TreeGrafter"/>
</dbReference>
<dbReference type="InterPro" id="IPR000626">
    <property type="entry name" value="Ubiquitin-like_dom"/>
</dbReference>
<dbReference type="GO" id="GO:0009893">
    <property type="term" value="P:positive regulation of metabolic process"/>
    <property type="evidence" value="ECO:0007669"/>
    <property type="project" value="UniProtKB-ARBA"/>
</dbReference>
<dbReference type="CDD" id="cd16633">
    <property type="entry name" value="mRING-HC-C3HC3D_RBR_HOIL1"/>
    <property type="match status" value="1"/>
</dbReference>
<dbReference type="InterPro" id="IPR027370">
    <property type="entry name" value="Znf-RING_euk"/>
</dbReference>
<dbReference type="InterPro" id="IPR051628">
    <property type="entry name" value="LUBAC_E3_Ligases"/>
</dbReference>
<evidence type="ECO:0000256" key="4">
    <source>
        <dbReference type="ARBA" id="ARBA00022723"/>
    </source>
</evidence>
<dbReference type="GO" id="GO:0008270">
    <property type="term" value="F:zinc ion binding"/>
    <property type="evidence" value="ECO:0007669"/>
    <property type="project" value="UniProtKB-KW"/>
</dbReference>
<evidence type="ECO:0000256" key="9">
    <source>
        <dbReference type="PROSITE-ProRule" id="PRU00175"/>
    </source>
</evidence>
<dbReference type="FunFam" id="3.30.40.10:FF:000137">
    <property type="entry name" value="RanBP-type and C3HC4-type zinc finger-containing protein 1"/>
    <property type="match status" value="1"/>
</dbReference>
<keyword evidence="2" id="KW-0597">Phosphoprotein</keyword>
<reference evidence="14" key="1">
    <citation type="journal article" date="2020" name="bioRxiv">
        <title>Chromosome-level reference genome of the European wasp spider Argiope bruennichi: a resource for studies on range expansion and evolutionary adaptation.</title>
        <authorList>
            <person name="Sheffer M.M."/>
            <person name="Hoppe A."/>
            <person name="Krehenwinkel H."/>
            <person name="Uhl G."/>
            <person name="Kuss A.W."/>
            <person name="Jensen L."/>
            <person name="Jensen C."/>
            <person name="Gillespie R.G."/>
            <person name="Hoff K.J."/>
            <person name="Prost S."/>
        </authorList>
    </citation>
    <scope>NUCLEOTIDE SEQUENCE</scope>
</reference>
<comment type="caution">
    <text evidence="14">The sequence shown here is derived from an EMBL/GenBank/DDBJ whole genome shotgun (WGS) entry which is preliminary data.</text>
</comment>
<dbReference type="GO" id="GO:0004842">
    <property type="term" value="F:ubiquitin-protein transferase activity"/>
    <property type="evidence" value="ECO:0007669"/>
    <property type="project" value="TreeGrafter"/>
</dbReference>
<dbReference type="InterPro" id="IPR044066">
    <property type="entry name" value="TRIAD_supradom"/>
</dbReference>
<evidence type="ECO:0000256" key="8">
    <source>
        <dbReference type="ARBA" id="ARBA00022833"/>
    </source>
</evidence>
<keyword evidence="4" id="KW-0479">Metal-binding</keyword>
<evidence type="ECO:0000256" key="10">
    <source>
        <dbReference type="SAM" id="MobiDB-lite"/>
    </source>
</evidence>
<proteinExistence type="predicted"/>
<accession>A0A8T0EVM6</accession>
<sequence>MEREAHGSKNLFNLEDEIPWVTSGLYYPKEEECQAKKSNHSYMPEGMKKHQCRRQSEPVVSKILEACSPRLMHQNKFALYSGTNDEFESISYLPKGTMKQTFMHTQSAENSPQIRRRYKSSEKCFIVNLYIEAKAFHLGPFAFEIYPKMNVGLLKLKVEKELEIPTSFQKWILNKSLAIDNDLLLMDYDVVPGSPIFLYVDSNFEKSIDLDRLYSLVKVSANKSTHRNVDVCHNTFKQYPVKTSTPENSERVASGKKPDPHIMIKNPPKKKCEKLDFEERERRKKKLPEHVFENCSQKSNSAEMDSEKIFPTQDVTVSYQKNSASTNKRPFKPVFSKVKGSHTLLNNVISGNACCSTKTDATGISKISSENTSNKYHSDCSVAKDVFKSQIQIEGEKMNFCPNVENSNRSMKDLTVILDRKNFESKKHVVHDLEESVPSSSLNYKIPSSKFGQNSILEKVRMKQKIKLKKENENLCIVENIQNIVSGVKAIENSMQPMVDVNASQSDKNENGNLCIVENIQNIVSEGKAIENSIQPKVDVNASQNDILPQSNLQSECGNSSHDFFGKIPSEIGNIENNQERSTILPGLNEEERPDCAEIPMKDSETEDIINEEKHELTEISTKDLKAENLTDSAKAQNIESIDKDVFRESEITEICIVNNTDKSSSEIHDEYSNSTKNITDSSSSSNNRQEVQEKENEVTKKCAEDYEHMLKMEDLNLVRNVVNFTCPVCFGDFESDQGVVLHECLHTFCIDCLARTIDYAEEVLVKCPYRDDEYSCQSFLQQREIKALVSPEIYERYLQRSIITAESLAEKSFHCKTPDCPGWYNIKTKLQSQKKLDPDSEKTLEFLNKMIEAGKALKCPKCDLILMKKWGCDWLKCAVCLTEICWITKGPRWGPGGQGDTSGGCRCGVNGIKCHPSCTYCH</sequence>
<evidence type="ECO:0000259" key="13">
    <source>
        <dbReference type="PROSITE" id="PS51873"/>
    </source>
</evidence>
<dbReference type="PROSITE" id="PS50089">
    <property type="entry name" value="ZF_RING_2"/>
    <property type="match status" value="1"/>
</dbReference>
<dbReference type="InterPro" id="IPR013083">
    <property type="entry name" value="Znf_RING/FYVE/PHD"/>
</dbReference>
<evidence type="ECO:0000259" key="12">
    <source>
        <dbReference type="PROSITE" id="PS50089"/>
    </source>
</evidence>
<dbReference type="GO" id="GO:0071797">
    <property type="term" value="C:LUBAC complex"/>
    <property type="evidence" value="ECO:0007669"/>
    <property type="project" value="TreeGrafter"/>
</dbReference>
<dbReference type="Gene3D" id="3.10.20.90">
    <property type="entry name" value="Phosphatidylinositol 3-kinase Catalytic Subunit, Chain A, domain 1"/>
    <property type="match status" value="1"/>
</dbReference>
<dbReference type="Pfam" id="PF13445">
    <property type="entry name" value="zf-RING_UBOX"/>
    <property type="match status" value="1"/>
</dbReference>
<name>A0A8T0EVM6_ARGBR</name>
<evidence type="ECO:0000313" key="14">
    <source>
        <dbReference type="EMBL" id="KAF8781804.1"/>
    </source>
</evidence>
<dbReference type="InterPro" id="IPR047559">
    <property type="entry name" value="HOIL1_RBR_mRING-HC-C3HC3D"/>
</dbReference>
<evidence type="ECO:0000313" key="15">
    <source>
        <dbReference type="Proteomes" id="UP000807504"/>
    </source>
</evidence>
<comment type="pathway">
    <text evidence="1">Protein modification; protein ubiquitination.</text>
</comment>
<dbReference type="InterPro" id="IPR001841">
    <property type="entry name" value="Znf_RING"/>
</dbReference>
<keyword evidence="8" id="KW-0862">Zinc</keyword>
<dbReference type="SUPFAM" id="SSF54236">
    <property type="entry name" value="Ubiquitin-like"/>
    <property type="match status" value="1"/>
</dbReference>
<dbReference type="CDD" id="cd20358">
    <property type="entry name" value="Rcat_RBR_HOIL1"/>
    <property type="match status" value="1"/>
</dbReference>
<evidence type="ECO:0000259" key="11">
    <source>
        <dbReference type="PROSITE" id="PS50053"/>
    </source>
</evidence>
<feature type="domain" description="RING-type" evidence="13">
    <location>
        <begin position="723"/>
        <end position="919"/>
    </location>
</feature>
<keyword evidence="6 9" id="KW-0863">Zinc-finger</keyword>
<dbReference type="InterPro" id="IPR047557">
    <property type="entry name" value="Rcat_RBR_HOIL1"/>
</dbReference>
<dbReference type="Gene3D" id="3.30.40.10">
    <property type="entry name" value="Zinc/RING finger domain, C3HC4 (zinc finger)"/>
    <property type="match status" value="1"/>
</dbReference>
<gene>
    <name evidence="14" type="ORF">HNY73_012163</name>
</gene>
<reference evidence="14" key="2">
    <citation type="submission" date="2020-06" db="EMBL/GenBank/DDBJ databases">
        <authorList>
            <person name="Sheffer M."/>
        </authorList>
    </citation>
    <scope>NUCLEOTIDE SEQUENCE</scope>
</reference>
<dbReference type="PANTHER" id="PTHR22770">
    <property type="entry name" value="UBIQUITIN CONJUGATING ENZYME 7 INTERACTING PROTEIN-RELATED"/>
    <property type="match status" value="1"/>
</dbReference>
<keyword evidence="5" id="KW-0677">Repeat</keyword>
<evidence type="ECO:0000256" key="2">
    <source>
        <dbReference type="ARBA" id="ARBA00022553"/>
    </source>
</evidence>
<feature type="domain" description="Ubiquitin-like" evidence="11">
    <location>
        <begin position="129"/>
        <end position="200"/>
    </location>
</feature>
<dbReference type="InterPro" id="IPR017907">
    <property type="entry name" value="Znf_RING_CS"/>
</dbReference>
<evidence type="ECO:0000256" key="6">
    <source>
        <dbReference type="ARBA" id="ARBA00022771"/>
    </source>
</evidence>
<feature type="domain" description="RING-type" evidence="12">
    <location>
        <begin position="727"/>
        <end position="769"/>
    </location>
</feature>
<keyword evidence="7" id="KW-0833">Ubl conjugation pathway</keyword>
<dbReference type="PROSITE" id="PS00028">
    <property type="entry name" value="ZINC_FINGER_C2H2_1"/>
    <property type="match status" value="1"/>
</dbReference>